<dbReference type="EMBL" id="ML994616">
    <property type="protein sequence ID" value="KAF2191674.1"/>
    <property type="molecule type" value="Genomic_DNA"/>
</dbReference>
<dbReference type="AlphaFoldDB" id="A0A6A6EJ23"/>
<sequence length="115" mass="12986">MQSAYAIYNPYPIRRSIAEDDDDPFFVIGNEFAQPVEPPKDVDIIEVIANLTLFISGNNQGKLLGAWEVKIVTILSMYLKSLPDSYAVVVPITISNREIPLREKALKRAMQLLYT</sequence>
<reference evidence="1" key="1">
    <citation type="journal article" date="2020" name="Stud. Mycol.">
        <title>101 Dothideomycetes genomes: a test case for predicting lifestyles and emergence of pathogens.</title>
        <authorList>
            <person name="Haridas S."/>
            <person name="Albert R."/>
            <person name="Binder M."/>
            <person name="Bloem J."/>
            <person name="Labutti K."/>
            <person name="Salamov A."/>
            <person name="Andreopoulos B."/>
            <person name="Baker S."/>
            <person name="Barry K."/>
            <person name="Bills G."/>
            <person name="Bluhm B."/>
            <person name="Cannon C."/>
            <person name="Castanera R."/>
            <person name="Culley D."/>
            <person name="Daum C."/>
            <person name="Ezra D."/>
            <person name="Gonzalez J."/>
            <person name="Henrissat B."/>
            <person name="Kuo A."/>
            <person name="Liang C."/>
            <person name="Lipzen A."/>
            <person name="Lutzoni F."/>
            <person name="Magnuson J."/>
            <person name="Mondo S."/>
            <person name="Nolan M."/>
            <person name="Ohm R."/>
            <person name="Pangilinan J."/>
            <person name="Park H.-J."/>
            <person name="Ramirez L."/>
            <person name="Alfaro M."/>
            <person name="Sun H."/>
            <person name="Tritt A."/>
            <person name="Yoshinaga Y."/>
            <person name="Zwiers L.-H."/>
            <person name="Turgeon B."/>
            <person name="Goodwin S."/>
            <person name="Spatafora J."/>
            <person name="Crous P."/>
            <person name="Grigoriev I."/>
        </authorList>
    </citation>
    <scope>NUCLEOTIDE SEQUENCE</scope>
    <source>
        <strain evidence="1">CBS 207.26</strain>
    </source>
</reference>
<proteinExistence type="predicted"/>
<evidence type="ECO:0000313" key="2">
    <source>
        <dbReference type="Proteomes" id="UP000800200"/>
    </source>
</evidence>
<keyword evidence="2" id="KW-1185">Reference proteome</keyword>
<evidence type="ECO:0000313" key="1">
    <source>
        <dbReference type="EMBL" id="KAF2191674.1"/>
    </source>
</evidence>
<organism evidence="1 2">
    <name type="scientific">Zopfia rhizophila CBS 207.26</name>
    <dbReference type="NCBI Taxonomy" id="1314779"/>
    <lineage>
        <taxon>Eukaryota</taxon>
        <taxon>Fungi</taxon>
        <taxon>Dikarya</taxon>
        <taxon>Ascomycota</taxon>
        <taxon>Pezizomycotina</taxon>
        <taxon>Dothideomycetes</taxon>
        <taxon>Dothideomycetes incertae sedis</taxon>
        <taxon>Zopfiaceae</taxon>
        <taxon>Zopfia</taxon>
    </lineage>
</organism>
<name>A0A6A6EJ23_9PEZI</name>
<accession>A0A6A6EJ23</accession>
<protein>
    <submittedName>
        <fullName evidence="1">Uncharacterized protein</fullName>
    </submittedName>
</protein>
<dbReference type="Proteomes" id="UP000800200">
    <property type="component" value="Unassembled WGS sequence"/>
</dbReference>
<gene>
    <name evidence="1" type="ORF">K469DRAFT_718694</name>
</gene>